<dbReference type="AlphaFoldDB" id="A8SH97"/>
<sequence length="81" mass="9323">MNSYEHTSREFLPLSVIRSACAGDPDAVEQVLRHYRGYIIKLCTGIFYDKHGQPHVCIDEYMKRHLEIKLISSIVTKAETV</sequence>
<name>A8SH97_9FIRM</name>
<protein>
    <recommendedName>
        <fullName evidence="1">Helix-turn-helix conjugative transposon-like domain-containing protein</fullName>
    </recommendedName>
</protein>
<accession>A8SH97</accession>
<dbReference type="Proteomes" id="UP000005945">
    <property type="component" value="Unassembled WGS sequence"/>
</dbReference>
<dbReference type="InterPro" id="IPR024760">
    <property type="entry name" value="HTH_dom_conjug_TS-like"/>
</dbReference>
<gene>
    <name evidence="2" type="ORF">FAEPRAM212_03296</name>
</gene>
<evidence type="ECO:0000259" key="1">
    <source>
        <dbReference type="Pfam" id="PF12645"/>
    </source>
</evidence>
<dbReference type="EMBL" id="ABED02000029">
    <property type="protein sequence ID" value="EDP20499.1"/>
    <property type="molecule type" value="Genomic_DNA"/>
</dbReference>
<dbReference type="RefSeq" id="WP_005927545.1">
    <property type="nucleotide sequence ID" value="NZ_DS483503.1"/>
</dbReference>
<comment type="caution">
    <text evidence="2">The sequence shown here is derived from an EMBL/GenBank/DDBJ whole genome shotgun (WGS) entry which is preliminary data.</text>
</comment>
<dbReference type="Pfam" id="PF12645">
    <property type="entry name" value="HTH_16"/>
    <property type="match status" value="1"/>
</dbReference>
<reference evidence="2 3" key="1">
    <citation type="submission" date="2007-09" db="EMBL/GenBank/DDBJ databases">
        <title>Draft genome sequence of Faecalibacterium prausnitzii M21/2.</title>
        <authorList>
            <person name="Sudarsanam P."/>
            <person name="Ley R."/>
            <person name="Guruge J."/>
            <person name="Turnbaugh P.J."/>
            <person name="Mahowald M."/>
            <person name="Liep D."/>
            <person name="Gordon J."/>
        </authorList>
    </citation>
    <scope>NUCLEOTIDE SEQUENCE [LARGE SCALE GENOMIC DNA]</scope>
    <source>
        <strain evidence="2 3">M21/2</strain>
    </source>
</reference>
<reference evidence="2 3" key="2">
    <citation type="submission" date="2007-09" db="EMBL/GenBank/DDBJ databases">
        <authorList>
            <person name="Fulton L."/>
            <person name="Clifton S."/>
            <person name="Fulton B."/>
            <person name="Xu J."/>
            <person name="Minx P."/>
            <person name="Pepin K.H."/>
            <person name="Johnson M."/>
            <person name="Thiruvilangam P."/>
            <person name="Bhonagiri V."/>
            <person name="Nash W.E."/>
            <person name="Mardis E.R."/>
            <person name="Wilson R.K."/>
        </authorList>
    </citation>
    <scope>NUCLEOTIDE SEQUENCE [LARGE SCALE GENOMIC DNA]</scope>
    <source>
        <strain evidence="2 3">M21/2</strain>
    </source>
</reference>
<evidence type="ECO:0000313" key="3">
    <source>
        <dbReference type="Proteomes" id="UP000005945"/>
    </source>
</evidence>
<dbReference type="GeneID" id="75069438"/>
<evidence type="ECO:0000313" key="2">
    <source>
        <dbReference type="EMBL" id="EDP20499.1"/>
    </source>
</evidence>
<proteinExistence type="predicted"/>
<feature type="domain" description="Helix-turn-helix conjugative transposon-like" evidence="1">
    <location>
        <begin position="15"/>
        <end position="74"/>
    </location>
</feature>
<dbReference type="HOGENOM" id="CLU_188176_0_0_9"/>
<organism evidence="2 3">
    <name type="scientific">Faecalibacterium prausnitzii M21/2</name>
    <dbReference type="NCBI Taxonomy" id="411485"/>
    <lineage>
        <taxon>Bacteria</taxon>
        <taxon>Bacillati</taxon>
        <taxon>Bacillota</taxon>
        <taxon>Clostridia</taxon>
        <taxon>Eubacteriales</taxon>
        <taxon>Oscillospiraceae</taxon>
        <taxon>Faecalibacterium</taxon>
    </lineage>
</organism>